<dbReference type="Pfam" id="PF03869">
    <property type="entry name" value="Arc"/>
    <property type="match status" value="1"/>
</dbReference>
<dbReference type="AlphaFoldDB" id="A0A371YWU5"/>
<name>A0A371YWU5_9PROT</name>
<comment type="caution">
    <text evidence="3">The sequence shown here is derived from an EMBL/GenBank/DDBJ whole genome shotgun (WGS) entry which is preliminary data.</text>
</comment>
<feature type="domain" description="Arc-like DNA binding" evidence="2">
    <location>
        <begin position="2"/>
        <end position="40"/>
    </location>
</feature>
<dbReference type="OrthoDB" id="8117140at2"/>
<proteinExistence type="predicted"/>
<sequence>MAREDLHFRLRIPEDLKKQVHEAAEKHGRSMTAEIIQRLAWTFDGGFYDDFGPDTVKPEASAKVSLTGLHKLSDELATLEAALYAEQGMLMEATDYAEDFDSPEDAKDAAELSETRIGQLERRIARVRKKIEAERLKERNAPNPFSDPETEKG</sequence>
<evidence type="ECO:0000313" key="3">
    <source>
        <dbReference type="EMBL" id="RFD18702.1"/>
    </source>
</evidence>
<reference evidence="3 4" key="1">
    <citation type="submission" date="2018-08" db="EMBL/GenBank/DDBJ databases">
        <title>Komagataeibacter sp. AV 382.</title>
        <authorList>
            <person name="Skraban J."/>
            <person name="Trcek J."/>
        </authorList>
    </citation>
    <scope>NUCLEOTIDE SEQUENCE [LARGE SCALE GENOMIC DNA]</scope>
    <source>
        <strain evidence="3 4">AV 382</strain>
    </source>
</reference>
<dbReference type="GO" id="GO:0006355">
    <property type="term" value="P:regulation of DNA-templated transcription"/>
    <property type="evidence" value="ECO:0007669"/>
    <property type="project" value="InterPro"/>
</dbReference>
<dbReference type="GO" id="GO:0003677">
    <property type="term" value="F:DNA binding"/>
    <property type="evidence" value="ECO:0007669"/>
    <property type="project" value="UniProtKB-KW"/>
</dbReference>
<keyword evidence="3" id="KW-0238">DNA-binding</keyword>
<evidence type="ECO:0000313" key="4">
    <source>
        <dbReference type="Proteomes" id="UP000262371"/>
    </source>
</evidence>
<evidence type="ECO:0000256" key="1">
    <source>
        <dbReference type="SAM" id="MobiDB-lite"/>
    </source>
</evidence>
<dbReference type="EMBL" id="QUWV01000164">
    <property type="protein sequence ID" value="RFD18702.1"/>
    <property type="molecule type" value="Genomic_DNA"/>
</dbReference>
<dbReference type="InterPro" id="IPR010985">
    <property type="entry name" value="Ribbon_hlx_hlx"/>
</dbReference>
<keyword evidence="4" id="KW-1185">Reference proteome</keyword>
<organism evidence="3 4">
    <name type="scientific">Komagataeibacter melaceti</name>
    <dbReference type="NCBI Taxonomy" id="2766577"/>
    <lineage>
        <taxon>Bacteria</taxon>
        <taxon>Pseudomonadati</taxon>
        <taxon>Pseudomonadota</taxon>
        <taxon>Alphaproteobacteria</taxon>
        <taxon>Acetobacterales</taxon>
        <taxon>Acetobacteraceae</taxon>
        <taxon>Komagataeibacter</taxon>
    </lineage>
</organism>
<gene>
    <name evidence="3" type="ORF">DY926_15090</name>
</gene>
<protein>
    <submittedName>
        <fullName evidence="3">Arc family DNA-binding protein</fullName>
    </submittedName>
</protein>
<accession>A0A371YWU5</accession>
<dbReference type="InterPro" id="IPR013321">
    <property type="entry name" value="Arc_rbn_hlx_hlx"/>
</dbReference>
<dbReference type="InterPro" id="IPR005569">
    <property type="entry name" value="Arc_DNA-bd_dom"/>
</dbReference>
<feature type="region of interest" description="Disordered" evidence="1">
    <location>
        <begin position="132"/>
        <end position="153"/>
    </location>
</feature>
<dbReference type="Gene3D" id="1.10.1220.10">
    <property type="entry name" value="Met repressor-like"/>
    <property type="match status" value="1"/>
</dbReference>
<evidence type="ECO:0000259" key="2">
    <source>
        <dbReference type="Pfam" id="PF03869"/>
    </source>
</evidence>
<dbReference type="SUPFAM" id="SSF47598">
    <property type="entry name" value="Ribbon-helix-helix"/>
    <property type="match status" value="1"/>
</dbReference>
<dbReference type="Proteomes" id="UP000262371">
    <property type="component" value="Unassembled WGS sequence"/>
</dbReference>